<dbReference type="GO" id="GO:0004553">
    <property type="term" value="F:hydrolase activity, hydrolyzing O-glycosyl compounds"/>
    <property type="evidence" value="ECO:0007669"/>
    <property type="project" value="InterPro"/>
</dbReference>
<dbReference type="OrthoDB" id="9798935at2"/>
<dbReference type="GO" id="GO:0019867">
    <property type="term" value="C:outer membrane"/>
    <property type="evidence" value="ECO:0007669"/>
    <property type="project" value="InterPro"/>
</dbReference>
<evidence type="ECO:0000313" key="3">
    <source>
        <dbReference type="EMBL" id="MYL18701.1"/>
    </source>
</evidence>
<keyword evidence="1" id="KW-0732">Signal</keyword>
<dbReference type="EMBL" id="WMET01000001">
    <property type="protein sequence ID" value="MYL18701.1"/>
    <property type="molecule type" value="Genomic_DNA"/>
</dbReference>
<dbReference type="AlphaFoldDB" id="A0A845DM58"/>
<comment type="caution">
    <text evidence="3">The sequence shown here is derived from an EMBL/GenBank/DDBJ whole genome shotgun (WGS) entry which is preliminary data.</text>
</comment>
<dbReference type="InterPro" id="IPR051933">
    <property type="entry name" value="Resuscitation_pf_RpfB"/>
</dbReference>
<dbReference type="SUPFAM" id="SSF50685">
    <property type="entry name" value="Barwin-like endoglucanases"/>
    <property type="match status" value="1"/>
</dbReference>
<feature type="domain" description="3D" evidence="2">
    <location>
        <begin position="175"/>
        <end position="235"/>
    </location>
</feature>
<evidence type="ECO:0000313" key="4">
    <source>
        <dbReference type="Proteomes" id="UP000460949"/>
    </source>
</evidence>
<dbReference type="Gene3D" id="2.40.40.10">
    <property type="entry name" value="RlpA-like domain"/>
    <property type="match status" value="1"/>
</dbReference>
<dbReference type="CDD" id="cd22786">
    <property type="entry name" value="DPBB_YuiC-like"/>
    <property type="match status" value="1"/>
</dbReference>
<protein>
    <recommendedName>
        <fullName evidence="2">3D domain-containing protein</fullName>
    </recommendedName>
</protein>
<gene>
    <name evidence="3" type="ORF">GLW04_02300</name>
</gene>
<dbReference type="GO" id="GO:0009254">
    <property type="term" value="P:peptidoglycan turnover"/>
    <property type="evidence" value="ECO:0007669"/>
    <property type="project" value="InterPro"/>
</dbReference>
<proteinExistence type="predicted"/>
<dbReference type="InterPro" id="IPR036908">
    <property type="entry name" value="RlpA-like_sf"/>
</dbReference>
<dbReference type="PANTHER" id="PTHR39160">
    <property type="entry name" value="CELL WALL-BINDING PROTEIN YOCH"/>
    <property type="match status" value="1"/>
</dbReference>
<evidence type="ECO:0000259" key="2">
    <source>
        <dbReference type="Pfam" id="PF06725"/>
    </source>
</evidence>
<accession>A0A845DM58</accession>
<dbReference type="Pfam" id="PF06725">
    <property type="entry name" value="3D"/>
    <property type="match status" value="1"/>
</dbReference>
<reference evidence="3 4" key="1">
    <citation type="submission" date="2019-11" db="EMBL/GenBank/DDBJ databases">
        <title>Genome sequences of 17 halophilic strains isolated from different environments.</title>
        <authorList>
            <person name="Furrow R.E."/>
        </authorList>
    </citation>
    <scope>NUCLEOTIDE SEQUENCE [LARGE SCALE GENOMIC DNA]</scope>
    <source>
        <strain evidence="3 4">22511_23_Filter</strain>
    </source>
</reference>
<evidence type="ECO:0000256" key="1">
    <source>
        <dbReference type="ARBA" id="ARBA00022729"/>
    </source>
</evidence>
<sequence length="236" mass="26580">MTIDRFVNVYRPFFRFFQDCSLRPVPAFQSRSRPRRMSQNCNQSVGILYLFMHGRPCYTPLRTPSKEVYDMMKYFLSLAVMLTLFSGITHISSAEETDKTAQPADKKVTTLDEKELQHNRFEEEEDKEASFASQPAKDDVKRTVAVEATAYTAFCEGCSGTTYTGIDLRANPDQKVIAVDPSVIPLGSKVRVPGYGTATAGDIGGDIEGHRIDLFMAEESDAFDYGRRQIEVEILE</sequence>
<dbReference type="Proteomes" id="UP000460949">
    <property type="component" value="Unassembled WGS sequence"/>
</dbReference>
<dbReference type="InterPro" id="IPR010611">
    <property type="entry name" value="3D_dom"/>
</dbReference>
<dbReference type="PANTHER" id="PTHR39160:SF4">
    <property type="entry name" value="RESUSCITATION-PROMOTING FACTOR RPFB"/>
    <property type="match status" value="1"/>
</dbReference>
<organism evidence="3 4">
    <name type="scientific">Halobacillus litoralis</name>
    <dbReference type="NCBI Taxonomy" id="45668"/>
    <lineage>
        <taxon>Bacteria</taxon>
        <taxon>Bacillati</taxon>
        <taxon>Bacillota</taxon>
        <taxon>Bacilli</taxon>
        <taxon>Bacillales</taxon>
        <taxon>Bacillaceae</taxon>
        <taxon>Halobacillus</taxon>
    </lineage>
</organism>
<name>A0A845DM58_9BACI</name>